<dbReference type="NCBIfam" id="TIGR00089">
    <property type="entry name" value="MiaB/RimO family radical SAM methylthiotransferase"/>
    <property type="match status" value="1"/>
</dbReference>
<dbReference type="GO" id="GO:0035598">
    <property type="term" value="F:tRNA (N(6)-L-threonylcarbamoyladenosine(37)-C(2))-methylthiotransferase activity"/>
    <property type="evidence" value="ECO:0007669"/>
    <property type="project" value="UniProtKB-EC"/>
</dbReference>
<feature type="domain" description="MTTase N-terminal" evidence="17">
    <location>
        <begin position="1"/>
        <end position="113"/>
    </location>
</feature>
<keyword evidence="6" id="KW-0808">Transferase</keyword>
<evidence type="ECO:0000256" key="3">
    <source>
        <dbReference type="ARBA" id="ARBA00013273"/>
    </source>
</evidence>
<evidence type="ECO:0000256" key="5">
    <source>
        <dbReference type="ARBA" id="ARBA00022490"/>
    </source>
</evidence>
<comment type="function">
    <text evidence="2">Catalyzes the methylthiolation of N6-threonylcarbamoyladenosine (t(6)A), leading to the formation of 2-methylthio-N6-threonylcarbamoyladenosine (ms(2)t(6)A) at position 37 in tRNAs that read codons beginning with adenine.</text>
</comment>
<keyword evidence="7" id="KW-0949">S-adenosyl-L-methionine</keyword>
<comment type="cofactor">
    <cofactor evidence="1">
        <name>[4Fe-4S] cluster</name>
        <dbReference type="ChEBI" id="CHEBI:49883"/>
    </cofactor>
</comment>
<feature type="domain" description="TRAM" evidence="16">
    <location>
        <begin position="371"/>
        <end position="429"/>
    </location>
</feature>
<dbReference type="SFLD" id="SFLDG01061">
    <property type="entry name" value="methylthiotransferase"/>
    <property type="match status" value="1"/>
</dbReference>
<dbReference type="SFLD" id="SFLDG01082">
    <property type="entry name" value="B12-binding_domain_containing"/>
    <property type="match status" value="1"/>
</dbReference>
<evidence type="ECO:0000256" key="1">
    <source>
        <dbReference type="ARBA" id="ARBA00001966"/>
    </source>
</evidence>
<dbReference type="Gene3D" id="3.40.50.12160">
    <property type="entry name" value="Methylthiotransferase, N-terminal domain"/>
    <property type="match status" value="1"/>
</dbReference>
<evidence type="ECO:0000256" key="7">
    <source>
        <dbReference type="ARBA" id="ARBA00022691"/>
    </source>
</evidence>
<dbReference type="Pfam" id="PF04055">
    <property type="entry name" value="Radical_SAM"/>
    <property type="match status" value="1"/>
</dbReference>
<name>A0A9D1LKC3_9CLOT</name>
<dbReference type="NCBIfam" id="TIGR01579">
    <property type="entry name" value="MiaB-like-C"/>
    <property type="match status" value="1"/>
</dbReference>
<organism evidence="19 20">
    <name type="scientific">Candidatus Ventrousia excrementavium</name>
    <dbReference type="NCBI Taxonomy" id="2840961"/>
    <lineage>
        <taxon>Bacteria</taxon>
        <taxon>Bacillati</taxon>
        <taxon>Bacillota</taxon>
        <taxon>Clostridia</taxon>
        <taxon>Eubacteriales</taxon>
        <taxon>Clostridiaceae</taxon>
        <taxon>Clostridiaceae incertae sedis</taxon>
        <taxon>Candidatus Ventrousia</taxon>
    </lineage>
</organism>
<dbReference type="InterPro" id="IPR006638">
    <property type="entry name" value="Elp3/MiaA/NifB-like_rSAM"/>
</dbReference>
<dbReference type="FunFam" id="3.80.30.20:FF:000001">
    <property type="entry name" value="tRNA-2-methylthio-N(6)-dimethylallyladenosine synthase 2"/>
    <property type="match status" value="1"/>
</dbReference>
<evidence type="ECO:0000256" key="6">
    <source>
        <dbReference type="ARBA" id="ARBA00022679"/>
    </source>
</evidence>
<dbReference type="PROSITE" id="PS51918">
    <property type="entry name" value="RADICAL_SAM"/>
    <property type="match status" value="1"/>
</dbReference>
<evidence type="ECO:0000313" key="20">
    <source>
        <dbReference type="Proteomes" id="UP000824073"/>
    </source>
</evidence>
<dbReference type="InterPro" id="IPR013848">
    <property type="entry name" value="Methylthiotransferase_N"/>
</dbReference>
<dbReference type="FunFam" id="3.40.50.12160:FF:000004">
    <property type="entry name" value="Threonylcarbamoyladenosine tRNA methylthiotransferase MtaB"/>
    <property type="match status" value="1"/>
</dbReference>
<dbReference type="InterPro" id="IPR020612">
    <property type="entry name" value="Methylthiotransferase_CS"/>
</dbReference>
<protein>
    <recommendedName>
        <fullName evidence="15">Threonylcarbamoyladenosine tRNA methylthiotransferase MtaB</fullName>
        <ecNumber evidence="3">2.8.4.5</ecNumber>
    </recommendedName>
    <alternativeName>
        <fullName evidence="12">tRNA-t(6)A37 methylthiotransferase</fullName>
    </alternativeName>
</protein>
<dbReference type="SUPFAM" id="SSF102114">
    <property type="entry name" value="Radical SAM enzymes"/>
    <property type="match status" value="1"/>
</dbReference>
<evidence type="ECO:0000256" key="12">
    <source>
        <dbReference type="ARBA" id="ARBA00031213"/>
    </source>
</evidence>
<dbReference type="Pfam" id="PF00919">
    <property type="entry name" value="UPF0004"/>
    <property type="match status" value="1"/>
</dbReference>
<keyword evidence="11" id="KW-0411">Iron-sulfur</keyword>
<dbReference type="PROSITE" id="PS51449">
    <property type="entry name" value="MTTASE_N"/>
    <property type="match status" value="1"/>
</dbReference>
<dbReference type="SFLD" id="SFLDS00029">
    <property type="entry name" value="Radical_SAM"/>
    <property type="match status" value="1"/>
</dbReference>
<dbReference type="InterPro" id="IPR006467">
    <property type="entry name" value="MiaB-like_bact"/>
</dbReference>
<evidence type="ECO:0000259" key="17">
    <source>
        <dbReference type="PROSITE" id="PS51449"/>
    </source>
</evidence>
<dbReference type="EMBL" id="DVMR01000008">
    <property type="protein sequence ID" value="HIU42790.1"/>
    <property type="molecule type" value="Genomic_DNA"/>
</dbReference>
<gene>
    <name evidence="19" type="primary">mtaB</name>
    <name evidence="19" type="ORF">IAB67_00645</name>
</gene>
<evidence type="ECO:0000256" key="10">
    <source>
        <dbReference type="ARBA" id="ARBA00023004"/>
    </source>
</evidence>
<reference evidence="19" key="2">
    <citation type="journal article" date="2021" name="PeerJ">
        <title>Extensive microbial diversity within the chicken gut microbiome revealed by metagenomics and culture.</title>
        <authorList>
            <person name="Gilroy R."/>
            <person name="Ravi A."/>
            <person name="Getino M."/>
            <person name="Pursley I."/>
            <person name="Horton D.L."/>
            <person name="Alikhan N.F."/>
            <person name="Baker D."/>
            <person name="Gharbi K."/>
            <person name="Hall N."/>
            <person name="Watson M."/>
            <person name="Adriaenssens E.M."/>
            <person name="Foster-Nyarko E."/>
            <person name="Jarju S."/>
            <person name="Secka A."/>
            <person name="Antonio M."/>
            <person name="Oren A."/>
            <person name="Chaudhuri R.R."/>
            <person name="La Ragione R."/>
            <person name="Hildebrand F."/>
            <person name="Pallen M.J."/>
        </authorList>
    </citation>
    <scope>NUCLEOTIDE SEQUENCE</scope>
    <source>
        <strain evidence="19">CHK191-8634</strain>
    </source>
</reference>
<evidence type="ECO:0000313" key="19">
    <source>
        <dbReference type="EMBL" id="HIU42790.1"/>
    </source>
</evidence>
<accession>A0A9D1LKC3</accession>
<dbReference type="PROSITE" id="PS50926">
    <property type="entry name" value="TRAM"/>
    <property type="match status" value="1"/>
</dbReference>
<sequence>MKVAFYTLGCKTNQFETQALERMFAARGHEVVDFKDVSDVYVVNTCTVTALGDKKSRAAARQAKKRNPSATLIVCGCYAQVHPDEVRALCGADIVVGSSDKGQIVELAEQAQAGAVCSPDIPPALSKKPFEILPAGGLLGRTRALLKVQDGCQNFCTYCLIPFARGPSRSMPFADAVRECARLQQDGYREIVVTGIEISSYGLDLPQPSSLLELAPALCAAAPETRIRLGSLEPRTVTEAFCQALQPHKNLCPHFHLSLQSGCDKTLRAMGRRYDTERFLLSCCLLRQYFPGCAITTDLITGFPGETEEDFAQTLDFLRRAAFAQVHVFPYSRRKGTRACDMPQQVPRAEREARAHRAAEVCAETRLQYLQSRVGQRAQVLFEQPSDGMFFGHDMQYCPVRVKGESLSGQVRDVRITAAGPDGLTGELL</sequence>
<dbReference type="Proteomes" id="UP000824073">
    <property type="component" value="Unassembled WGS sequence"/>
</dbReference>
<evidence type="ECO:0000256" key="8">
    <source>
        <dbReference type="ARBA" id="ARBA00022694"/>
    </source>
</evidence>
<dbReference type="InterPro" id="IPR058240">
    <property type="entry name" value="rSAM_sf"/>
</dbReference>
<dbReference type="PANTHER" id="PTHR11918">
    <property type="entry name" value="RADICAL SAM PROTEINS"/>
    <property type="match status" value="1"/>
</dbReference>
<dbReference type="InterPro" id="IPR005839">
    <property type="entry name" value="Methylthiotransferase"/>
</dbReference>
<comment type="caution">
    <text evidence="19">The sequence shown here is derived from an EMBL/GenBank/DDBJ whole genome shotgun (WGS) entry which is preliminary data.</text>
</comment>
<keyword evidence="10" id="KW-0408">Iron</keyword>
<keyword evidence="5" id="KW-0963">Cytoplasm</keyword>
<comment type="catalytic activity">
    <reaction evidence="13">
        <text>N(6)-L-threonylcarbamoyladenosine(37) in tRNA + (sulfur carrier)-SH + AH2 + 2 S-adenosyl-L-methionine = 2-methylsulfanyl-N(6)-L-threonylcarbamoyladenosine(37) in tRNA + (sulfur carrier)-H + 5'-deoxyadenosine + L-methionine + A + S-adenosyl-L-homocysteine + 2 H(+)</text>
        <dbReference type="Rhea" id="RHEA:37075"/>
        <dbReference type="Rhea" id="RHEA-COMP:10163"/>
        <dbReference type="Rhea" id="RHEA-COMP:11092"/>
        <dbReference type="Rhea" id="RHEA-COMP:14737"/>
        <dbReference type="Rhea" id="RHEA-COMP:14739"/>
        <dbReference type="ChEBI" id="CHEBI:13193"/>
        <dbReference type="ChEBI" id="CHEBI:15378"/>
        <dbReference type="ChEBI" id="CHEBI:17319"/>
        <dbReference type="ChEBI" id="CHEBI:17499"/>
        <dbReference type="ChEBI" id="CHEBI:29917"/>
        <dbReference type="ChEBI" id="CHEBI:57844"/>
        <dbReference type="ChEBI" id="CHEBI:57856"/>
        <dbReference type="ChEBI" id="CHEBI:59789"/>
        <dbReference type="ChEBI" id="CHEBI:64428"/>
        <dbReference type="ChEBI" id="CHEBI:74418"/>
        <dbReference type="ChEBI" id="CHEBI:74420"/>
        <dbReference type="EC" id="2.8.4.5"/>
    </reaction>
</comment>
<dbReference type="SMART" id="SM00729">
    <property type="entry name" value="Elp3"/>
    <property type="match status" value="1"/>
</dbReference>
<evidence type="ECO:0000256" key="13">
    <source>
        <dbReference type="ARBA" id="ARBA00051661"/>
    </source>
</evidence>
<keyword evidence="4" id="KW-0004">4Fe-4S</keyword>
<evidence type="ECO:0000256" key="2">
    <source>
        <dbReference type="ARBA" id="ARBA00002399"/>
    </source>
</evidence>
<keyword evidence="8" id="KW-0819">tRNA processing</keyword>
<evidence type="ECO:0000256" key="15">
    <source>
        <dbReference type="ARBA" id="ARBA00069898"/>
    </source>
</evidence>
<evidence type="ECO:0000259" key="18">
    <source>
        <dbReference type="PROSITE" id="PS51918"/>
    </source>
</evidence>
<dbReference type="InterPro" id="IPR038135">
    <property type="entry name" value="Methylthiotransferase_N_sf"/>
</dbReference>
<proteinExistence type="inferred from homology"/>
<reference evidence="19" key="1">
    <citation type="submission" date="2020-10" db="EMBL/GenBank/DDBJ databases">
        <authorList>
            <person name="Gilroy R."/>
        </authorList>
    </citation>
    <scope>NUCLEOTIDE SEQUENCE</scope>
    <source>
        <strain evidence="19">CHK191-8634</strain>
    </source>
</reference>
<evidence type="ECO:0000256" key="9">
    <source>
        <dbReference type="ARBA" id="ARBA00022723"/>
    </source>
</evidence>
<evidence type="ECO:0000256" key="11">
    <source>
        <dbReference type="ARBA" id="ARBA00023014"/>
    </source>
</evidence>
<keyword evidence="9" id="KW-0479">Metal-binding</keyword>
<dbReference type="InterPro" id="IPR007197">
    <property type="entry name" value="rSAM"/>
</dbReference>
<evidence type="ECO:0000259" key="16">
    <source>
        <dbReference type="PROSITE" id="PS50926"/>
    </source>
</evidence>
<dbReference type="Gene3D" id="3.80.30.20">
    <property type="entry name" value="tm_1862 like domain"/>
    <property type="match status" value="1"/>
</dbReference>
<dbReference type="PANTHER" id="PTHR11918:SF45">
    <property type="entry name" value="THREONYLCARBAMOYLADENOSINE TRNA METHYLTHIOTRANSFERASE"/>
    <property type="match status" value="1"/>
</dbReference>
<evidence type="ECO:0000256" key="4">
    <source>
        <dbReference type="ARBA" id="ARBA00022485"/>
    </source>
</evidence>
<evidence type="ECO:0000256" key="14">
    <source>
        <dbReference type="ARBA" id="ARBA00061574"/>
    </source>
</evidence>
<dbReference type="EC" id="2.8.4.5" evidence="3"/>
<dbReference type="InterPro" id="IPR002792">
    <property type="entry name" value="TRAM_dom"/>
</dbReference>
<dbReference type="AlphaFoldDB" id="A0A9D1LKC3"/>
<comment type="similarity">
    <text evidence="14">Belongs to the methylthiotransferase family. MtaB subfamily.</text>
</comment>
<feature type="domain" description="Radical SAM core" evidence="18">
    <location>
        <begin position="138"/>
        <end position="368"/>
    </location>
</feature>
<dbReference type="InterPro" id="IPR023404">
    <property type="entry name" value="rSAM_horseshoe"/>
</dbReference>
<dbReference type="PROSITE" id="PS01278">
    <property type="entry name" value="MTTASE_RADICAL"/>
    <property type="match status" value="1"/>
</dbReference>
<dbReference type="GO" id="GO:0051539">
    <property type="term" value="F:4 iron, 4 sulfur cluster binding"/>
    <property type="evidence" value="ECO:0007669"/>
    <property type="project" value="UniProtKB-KW"/>
</dbReference>
<dbReference type="GO" id="GO:0046872">
    <property type="term" value="F:metal ion binding"/>
    <property type="evidence" value="ECO:0007669"/>
    <property type="project" value="UniProtKB-KW"/>
</dbReference>